<comment type="caution">
    <text evidence="2">The sequence shown here is derived from an EMBL/GenBank/DDBJ whole genome shotgun (WGS) entry which is preliminary data.</text>
</comment>
<keyword evidence="1" id="KW-1133">Transmembrane helix</keyword>
<evidence type="ECO:0000256" key="1">
    <source>
        <dbReference type="SAM" id="Phobius"/>
    </source>
</evidence>
<keyword evidence="1" id="KW-0472">Membrane</keyword>
<proteinExistence type="predicted"/>
<feature type="transmembrane region" description="Helical" evidence="1">
    <location>
        <begin position="20"/>
        <end position="38"/>
    </location>
</feature>
<dbReference type="Proteomes" id="UP001279734">
    <property type="component" value="Unassembled WGS sequence"/>
</dbReference>
<dbReference type="AlphaFoldDB" id="A0AAD3SS04"/>
<feature type="transmembrane region" description="Helical" evidence="1">
    <location>
        <begin position="45"/>
        <end position="65"/>
    </location>
</feature>
<accession>A0AAD3SS04</accession>
<evidence type="ECO:0000313" key="3">
    <source>
        <dbReference type="Proteomes" id="UP001279734"/>
    </source>
</evidence>
<protein>
    <submittedName>
        <fullName evidence="2">Uncharacterized protein</fullName>
    </submittedName>
</protein>
<reference evidence="2" key="1">
    <citation type="submission" date="2023-05" db="EMBL/GenBank/DDBJ databases">
        <title>Nepenthes gracilis genome sequencing.</title>
        <authorList>
            <person name="Fukushima K."/>
        </authorList>
    </citation>
    <scope>NUCLEOTIDE SEQUENCE</scope>
    <source>
        <strain evidence="2">SING2019-196</strain>
    </source>
</reference>
<evidence type="ECO:0000313" key="2">
    <source>
        <dbReference type="EMBL" id="GMH16880.1"/>
    </source>
</evidence>
<sequence>MLETCLAYGCYCWLPSSRSGRFGVLMWLMLVMAIVAISRYRMPRLLPCGLSAGLLLADVVLPVWWLHSCHILDLAGKVDGSLCCVLSLDGSAPGSNCSWGLAAGGVRGCGISATSRNGCFSVSGEYATAPANAMDEESRIVLCLVAAIFLCEELWMKQKIIMKLPLDVKLLMLIVQLSLSQGSSCRGYV</sequence>
<keyword evidence="3" id="KW-1185">Reference proteome</keyword>
<name>A0AAD3SS04_NEPGR</name>
<organism evidence="2 3">
    <name type="scientific">Nepenthes gracilis</name>
    <name type="common">Slender pitcher plant</name>
    <dbReference type="NCBI Taxonomy" id="150966"/>
    <lineage>
        <taxon>Eukaryota</taxon>
        <taxon>Viridiplantae</taxon>
        <taxon>Streptophyta</taxon>
        <taxon>Embryophyta</taxon>
        <taxon>Tracheophyta</taxon>
        <taxon>Spermatophyta</taxon>
        <taxon>Magnoliopsida</taxon>
        <taxon>eudicotyledons</taxon>
        <taxon>Gunneridae</taxon>
        <taxon>Pentapetalae</taxon>
        <taxon>Caryophyllales</taxon>
        <taxon>Nepenthaceae</taxon>
        <taxon>Nepenthes</taxon>
    </lineage>
</organism>
<gene>
    <name evidence="2" type="ORF">Nepgr_018721</name>
</gene>
<keyword evidence="1" id="KW-0812">Transmembrane</keyword>
<dbReference type="EMBL" id="BSYO01000017">
    <property type="protein sequence ID" value="GMH16880.1"/>
    <property type="molecule type" value="Genomic_DNA"/>
</dbReference>